<keyword evidence="8" id="KW-0326">Glycosidase</keyword>
<dbReference type="Pfam" id="PF22848">
    <property type="entry name" value="ASD1_dom"/>
    <property type="match status" value="1"/>
</dbReference>
<reference evidence="11" key="1">
    <citation type="journal article" date="2019" name="Int. J. Syst. Evol. Microbiol.">
        <title>The Global Catalogue of Microorganisms (GCM) 10K type strain sequencing project: providing services to taxonomists for standard genome sequencing and annotation.</title>
        <authorList>
            <consortium name="The Broad Institute Genomics Platform"/>
            <consortium name="The Broad Institute Genome Sequencing Center for Infectious Disease"/>
            <person name="Wu L."/>
            <person name="Ma J."/>
        </authorList>
    </citation>
    <scope>NUCLEOTIDE SEQUENCE [LARGE SCALE GENOMIC DNA]</scope>
    <source>
        <strain evidence="11">CGMCC 1.18575</strain>
    </source>
</reference>
<dbReference type="InterPro" id="IPR055235">
    <property type="entry name" value="ASD1_cat"/>
</dbReference>
<feature type="domain" description="Alpha-L-arabinofuranosidase C-terminal" evidence="9">
    <location>
        <begin position="299"/>
        <end position="495"/>
    </location>
</feature>
<dbReference type="Pfam" id="PF06964">
    <property type="entry name" value="Alpha-L-AF_C"/>
    <property type="match status" value="1"/>
</dbReference>
<keyword evidence="11" id="KW-1185">Reference proteome</keyword>
<proteinExistence type="inferred from homology"/>
<dbReference type="InterPro" id="IPR010720">
    <property type="entry name" value="Alpha-L-AF_C"/>
</dbReference>
<dbReference type="Proteomes" id="UP001596113">
    <property type="component" value="Unassembled WGS sequence"/>
</dbReference>
<dbReference type="SUPFAM" id="SSF51445">
    <property type="entry name" value="(Trans)glycosidases"/>
    <property type="match status" value="1"/>
</dbReference>
<evidence type="ECO:0000256" key="6">
    <source>
        <dbReference type="ARBA" id="ARBA00022801"/>
    </source>
</evidence>
<evidence type="ECO:0000256" key="4">
    <source>
        <dbReference type="ARBA" id="ARBA00011165"/>
    </source>
</evidence>
<evidence type="ECO:0000256" key="5">
    <source>
        <dbReference type="ARBA" id="ARBA00012670"/>
    </source>
</evidence>
<comment type="subunit">
    <text evidence="4">Homohexamer; trimer of dimers.</text>
</comment>
<protein>
    <recommendedName>
        <fullName evidence="5">non-reducing end alpha-L-arabinofuranosidase</fullName>
        <ecNumber evidence="5">3.2.1.55</ecNumber>
    </recommendedName>
</protein>
<dbReference type="Gene3D" id="3.20.20.80">
    <property type="entry name" value="Glycosidases"/>
    <property type="match status" value="1"/>
</dbReference>
<comment type="catalytic activity">
    <reaction evidence="1">
        <text>Hydrolysis of terminal non-reducing alpha-L-arabinofuranoside residues in alpha-L-arabinosides.</text>
        <dbReference type="EC" id="3.2.1.55"/>
    </reaction>
</comment>
<organism evidence="10 11">
    <name type="scientific">Cohnella soli</name>
    <dbReference type="NCBI Taxonomy" id="425005"/>
    <lineage>
        <taxon>Bacteria</taxon>
        <taxon>Bacillati</taxon>
        <taxon>Bacillota</taxon>
        <taxon>Bacilli</taxon>
        <taxon>Bacillales</taxon>
        <taxon>Paenibacillaceae</taxon>
        <taxon>Cohnella</taxon>
    </lineage>
</organism>
<dbReference type="SMART" id="SM00813">
    <property type="entry name" value="Alpha-L-AF_C"/>
    <property type="match status" value="1"/>
</dbReference>
<accession>A0ABW0HWU6</accession>
<dbReference type="EMBL" id="JBHSMI010000028">
    <property type="protein sequence ID" value="MFC5404820.1"/>
    <property type="molecule type" value="Genomic_DNA"/>
</dbReference>
<keyword evidence="7" id="KW-0119">Carbohydrate metabolism</keyword>
<dbReference type="EC" id="3.2.1.55" evidence="5"/>
<dbReference type="InterPro" id="IPR013780">
    <property type="entry name" value="Glyco_hydro_b"/>
</dbReference>
<name>A0ABW0HWU6_9BACL</name>
<dbReference type="SUPFAM" id="SSF51011">
    <property type="entry name" value="Glycosyl hydrolase domain"/>
    <property type="match status" value="1"/>
</dbReference>
<evidence type="ECO:0000256" key="8">
    <source>
        <dbReference type="ARBA" id="ARBA00023295"/>
    </source>
</evidence>
<evidence type="ECO:0000256" key="2">
    <source>
        <dbReference type="ARBA" id="ARBA00004881"/>
    </source>
</evidence>
<dbReference type="RefSeq" id="WP_378135456.1">
    <property type="nucleotide sequence ID" value="NZ_JBHSMI010000028.1"/>
</dbReference>
<dbReference type="InterPro" id="IPR017853">
    <property type="entry name" value="GH"/>
</dbReference>
<keyword evidence="6" id="KW-0378">Hydrolase</keyword>
<comment type="caution">
    <text evidence="10">The sequence shown here is derived from an EMBL/GenBank/DDBJ whole genome shotgun (WGS) entry which is preliminary data.</text>
</comment>
<dbReference type="Gene3D" id="2.60.40.1180">
    <property type="entry name" value="Golgi alpha-mannosidase II"/>
    <property type="match status" value="1"/>
</dbReference>
<comment type="pathway">
    <text evidence="2">Glycan metabolism.</text>
</comment>
<sequence length="501" mass="56270">MHEISVIVPEKIGVINPHIYGHFAEHIGGVIYDGIWVGEDSTIPNIRGFRKDFVDMFRKIKPAVLRWPGGSFAETYDWRDGIGPRHERPTTANFWYPLDGKLESNEMGTHEFIELCRLVGAEPYLAANVTALTPMEIRNWVEYCNYPKGSTSLAKLRGENGNPEPFHVAYWGIGNENWGSGGNMTPEDYGFEFRKYASIVKYPDQKHTRVIACGPNGNDLNWTRRFFDKMKDRTHPASFDIYGYSLHYYCMTSEDPLAFDADQWYALLGKAAYMEDVICGQRALMDAYDPERKIGIIVDEWGCWHPQGSGPSASNNLFEQQSTMRDALVAATTLNIFNNHCDKVVMANVAQAVNCLHSLFLASGDKFVATPNYHVFDMFKSHQGGEAVKVLVDAGKISYRNAADEEGQLDRVSCSASIKDGKLTLTLANCHYSEETEVRLTFHGGKFAGTYTKTVLHASSPQSYNSFEEPDTIKPYSEECNFPDRKAILLLPPASVVTIQV</sequence>
<evidence type="ECO:0000313" key="11">
    <source>
        <dbReference type="Proteomes" id="UP001596113"/>
    </source>
</evidence>
<dbReference type="PANTHER" id="PTHR43576">
    <property type="entry name" value="ALPHA-L-ARABINOFURANOSIDASE C-RELATED"/>
    <property type="match status" value="1"/>
</dbReference>
<evidence type="ECO:0000313" key="10">
    <source>
        <dbReference type="EMBL" id="MFC5404820.1"/>
    </source>
</evidence>
<dbReference type="PANTHER" id="PTHR43576:SF2">
    <property type="entry name" value="INTRACELLULAR EXO-ALPHA-L-ARABINOFURANOSIDASE 2"/>
    <property type="match status" value="1"/>
</dbReference>
<comment type="similarity">
    <text evidence="3">Belongs to the glycosyl hydrolase 51 family.</text>
</comment>
<evidence type="ECO:0000256" key="1">
    <source>
        <dbReference type="ARBA" id="ARBA00001462"/>
    </source>
</evidence>
<evidence type="ECO:0000259" key="9">
    <source>
        <dbReference type="SMART" id="SM00813"/>
    </source>
</evidence>
<gene>
    <name evidence="10" type="ORF">ACFPOF_18935</name>
</gene>
<evidence type="ECO:0000256" key="3">
    <source>
        <dbReference type="ARBA" id="ARBA00007186"/>
    </source>
</evidence>
<evidence type="ECO:0000256" key="7">
    <source>
        <dbReference type="ARBA" id="ARBA00023277"/>
    </source>
</evidence>